<evidence type="ECO:0000256" key="1">
    <source>
        <dbReference type="ARBA" id="ARBA00010688"/>
    </source>
</evidence>
<comment type="similarity">
    <text evidence="1">Belongs to the carbohydrate kinase PfkB family.</text>
</comment>
<dbReference type="AlphaFoldDB" id="A0A6B2NJF7"/>
<evidence type="ECO:0000313" key="5">
    <source>
        <dbReference type="EMBL" id="NDW43558.1"/>
    </source>
</evidence>
<name>A0A6B2NJF7_9RHOB</name>
<comment type="caution">
    <text evidence="5">The sequence shown here is derived from an EMBL/GenBank/DDBJ whole genome shotgun (WGS) entry which is preliminary data.</text>
</comment>
<dbReference type="InterPro" id="IPR050306">
    <property type="entry name" value="PfkB_Carbo_kinase"/>
</dbReference>
<dbReference type="PROSITE" id="PS00584">
    <property type="entry name" value="PFKB_KINASES_2"/>
    <property type="match status" value="1"/>
</dbReference>
<evidence type="ECO:0000256" key="2">
    <source>
        <dbReference type="ARBA" id="ARBA00022679"/>
    </source>
</evidence>
<dbReference type="InterPro" id="IPR002173">
    <property type="entry name" value="Carboh/pur_kinase_PfkB_CS"/>
</dbReference>
<protein>
    <submittedName>
        <fullName evidence="5">Sugar kinase</fullName>
    </submittedName>
</protein>
<dbReference type="RefSeq" id="WP_164126927.1">
    <property type="nucleotide sequence ID" value="NZ_JAAGOX010000002.1"/>
</dbReference>
<gene>
    <name evidence="5" type="ORF">G0P99_01140</name>
</gene>
<dbReference type="GO" id="GO:0006974">
    <property type="term" value="P:DNA damage response"/>
    <property type="evidence" value="ECO:0007669"/>
    <property type="project" value="TreeGrafter"/>
</dbReference>
<dbReference type="GO" id="GO:0042840">
    <property type="term" value="P:D-glucuronate catabolic process"/>
    <property type="evidence" value="ECO:0007669"/>
    <property type="project" value="TreeGrafter"/>
</dbReference>
<dbReference type="PANTHER" id="PTHR43085:SF15">
    <property type="entry name" value="2-DEHYDRO-3-DEOXYGLUCONOKINASE"/>
    <property type="match status" value="1"/>
</dbReference>
<dbReference type="SUPFAM" id="SSF53613">
    <property type="entry name" value="Ribokinase-like"/>
    <property type="match status" value="1"/>
</dbReference>
<keyword evidence="3 5" id="KW-0418">Kinase</keyword>
<dbReference type="GO" id="GO:0019698">
    <property type="term" value="P:D-galacturonate catabolic process"/>
    <property type="evidence" value="ECO:0007669"/>
    <property type="project" value="TreeGrafter"/>
</dbReference>
<dbReference type="Gene3D" id="3.40.1190.20">
    <property type="match status" value="1"/>
</dbReference>
<dbReference type="PANTHER" id="PTHR43085">
    <property type="entry name" value="HEXOKINASE FAMILY MEMBER"/>
    <property type="match status" value="1"/>
</dbReference>
<feature type="domain" description="Carbohydrate kinase PfkB" evidence="4">
    <location>
        <begin position="1"/>
        <end position="297"/>
    </location>
</feature>
<evidence type="ECO:0000256" key="3">
    <source>
        <dbReference type="ARBA" id="ARBA00022777"/>
    </source>
</evidence>
<dbReference type="InterPro" id="IPR029056">
    <property type="entry name" value="Ribokinase-like"/>
</dbReference>
<organism evidence="5">
    <name type="scientific">Ruegeria sp. PrR005</name>
    <dbReference type="NCBI Taxonomy" id="2706882"/>
    <lineage>
        <taxon>Bacteria</taxon>
        <taxon>Pseudomonadati</taxon>
        <taxon>Pseudomonadota</taxon>
        <taxon>Alphaproteobacteria</taxon>
        <taxon>Rhodobacterales</taxon>
        <taxon>Roseobacteraceae</taxon>
        <taxon>Ruegeria</taxon>
    </lineage>
</organism>
<dbReference type="Pfam" id="PF00294">
    <property type="entry name" value="PfkB"/>
    <property type="match status" value="1"/>
</dbReference>
<reference evidence="5" key="1">
    <citation type="submission" date="2020-02" db="EMBL/GenBank/DDBJ databases">
        <title>Delineation of the pyrene-degrading pathway in Roseobacter clade bacteria by genomic analysis.</title>
        <authorList>
            <person name="Zhou H."/>
            <person name="Wang H."/>
        </authorList>
    </citation>
    <scope>NUCLEOTIDE SEQUENCE</scope>
    <source>
        <strain evidence="5">PrR005</strain>
    </source>
</reference>
<keyword evidence="2" id="KW-0808">Transferase</keyword>
<dbReference type="CDD" id="cd01166">
    <property type="entry name" value="KdgK"/>
    <property type="match status" value="1"/>
</dbReference>
<evidence type="ECO:0000259" key="4">
    <source>
        <dbReference type="Pfam" id="PF00294"/>
    </source>
</evidence>
<dbReference type="EMBL" id="JAAGOX010000002">
    <property type="protein sequence ID" value="NDW43558.1"/>
    <property type="molecule type" value="Genomic_DNA"/>
</dbReference>
<accession>A0A6B2NJF7</accession>
<proteinExistence type="inferred from homology"/>
<dbReference type="GO" id="GO:0005829">
    <property type="term" value="C:cytosol"/>
    <property type="evidence" value="ECO:0007669"/>
    <property type="project" value="TreeGrafter"/>
</dbReference>
<dbReference type="InterPro" id="IPR011611">
    <property type="entry name" value="PfkB_dom"/>
</dbReference>
<dbReference type="GO" id="GO:0008673">
    <property type="term" value="F:2-dehydro-3-deoxygluconokinase activity"/>
    <property type="evidence" value="ECO:0007669"/>
    <property type="project" value="TreeGrafter"/>
</dbReference>
<sequence length="300" mass="32277">MTSVLCIGEAMVEISLSPDRPDTAGLGFAGDTLNTAIYLKRTAPALNVAYCTKLGRDVLSERMIAMMRAEGLDTTLIRRSDTRVPGLYAISTDEKGERSFTYWRDNSAARRLMEPPGLEESDLSGFDLVYLSAISLAILPPAGRARLMGWLRHYRDAGGRVAFDSNYRPALWSDQGTAQETVTDAWRLADIGLPSLDDEMALFADPDEAAVLARLRAYGLGEGVLKRGARGPLPLNGAPPLAVDPATDVVDSTAAGDSFNAGYLAARLDGRDQDTAMRAGHGLALRVIGHRGAILPREDV</sequence>